<evidence type="ECO:0000313" key="2">
    <source>
        <dbReference type="Proteomes" id="UP000028181"/>
    </source>
</evidence>
<reference evidence="2" key="1">
    <citation type="journal article" date="2014" name="BMC Genomics">
        <title>Genome sequencing of two Neorhizobium galegae strains reveals a noeT gene responsible for the unusual acetylation of the nodulation factors.</title>
        <authorList>
            <person name="Osterman J."/>
            <person name="Marsh J."/>
            <person name="Laine P.K."/>
            <person name="Zeng Z."/>
            <person name="Alatalo E."/>
            <person name="Sullivan J.T."/>
            <person name="Young J.P."/>
            <person name="Thomas-Oates J."/>
            <person name="Paulin L."/>
            <person name="Lindstrom K."/>
        </authorList>
    </citation>
    <scope>NUCLEOTIDE SEQUENCE [LARGE SCALE GENOMIC DNA]</scope>
    <source>
        <strain evidence="2">HAMBI 540</strain>
    </source>
</reference>
<name>A0A068SNZ2_NEOGA</name>
<dbReference type="HOGENOM" id="CLU_1756913_0_0_5"/>
<protein>
    <submittedName>
        <fullName evidence="1">Uncharacterized protein</fullName>
    </submittedName>
</protein>
<dbReference type="KEGG" id="ngg:RG540_CH13940"/>
<dbReference type="PATRIC" id="fig|1028800.3.peg.1410"/>
<accession>A0A068SNZ2</accession>
<proteinExistence type="predicted"/>
<gene>
    <name evidence="1" type="ORF">RG540_CH13940</name>
</gene>
<dbReference type="EMBL" id="HG938353">
    <property type="protein sequence ID" value="CDN47574.1"/>
    <property type="molecule type" value="Genomic_DNA"/>
</dbReference>
<dbReference type="RefSeq" id="WP_051909257.1">
    <property type="nucleotide sequence ID" value="NZ_HG938353.1"/>
</dbReference>
<sequence length="148" mass="16769">MKVYAWTGPDGRMVTATIPENFRVPGESATDYLRRMAARVVPVADYEILELDEANERVRAEEQAHALVQFPPLTPIDFKLGMLTLNITPDQIDDIIEKMPEPDRTIAKIYWTSARKFLRDDPLIEEIAAIMGKTSDEIDAAWRYASGT</sequence>
<dbReference type="GeneID" id="25391809"/>
<organism evidence="1 2">
    <name type="scientific">Neorhizobium galegae bv. orientalis str. HAMBI 540</name>
    <dbReference type="NCBI Taxonomy" id="1028800"/>
    <lineage>
        <taxon>Bacteria</taxon>
        <taxon>Pseudomonadati</taxon>
        <taxon>Pseudomonadota</taxon>
        <taxon>Alphaproteobacteria</taxon>
        <taxon>Hyphomicrobiales</taxon>
        <taxon>Rhizobiaceae</taxon>
        <taxon>Rhizobium/Agrobacterium group</taxon>
        <taxon>Neorhizobium</taxon>
    </lineage>
</organism>
<evidence type="ECO:0000313" key="1">
    <source>
        <dbReference type="EMBL" id="CDN47574.1"/>
    </source>
</evidence>
<dbReference type="Proteomes" id="UP000028181">
    <property type="component" value="Chromosome I"/>
</dbReference>
<dbReference type="AlphaFoldDB" id="A0A068SNZ2"/>
<keyword evidence="2" id="KW-1185">Reference proteome</keyword>
<dbReference type="OrthoDB" id="8395907at2"/>